<gene>
    <name evidence="4" type="ORF">A8U91_03980</name>
</gene>
<dbReference type="AlphaFoldDB" id="A0A1B8NY35"/>
<keyword evidence="2" id="KW-0472">Membrane</keyword>
<protein>
    <recommendedName>
        <fullName evidence="3">DUF2726 domain-containing protein</fullName>
    </recommendedName>
</protein>
<dbReference type="Proteomes" id="UP000092504">
    <property type="component" value="Unassembled WGS sequence"/>
</dbReference>
<feature type="transmembrane region" description="Helical" evidence="2">
    <location>
        <begin position="6"/>
        <end position="25"/>
    </location>
</feature>
<evidence type="ECO:0000313" key="5">
    <source>
        <dbReference type="Proteomes" id="UP000092504"/>
    </source>
</evidence>
<evidence type="ECO:0000256" key="2">
    <source>
        <dbReference type="SAM" id="Phobius"/>
    </source>
</evidence>
<keyword evidence="2" id="KW-0812">Transmembrane</keyword>
<accession>A0A1B8NY35</accession>
<feature type="domain" description="DUF2726" evidence="3">
    <location>
        <begin position="43"/>
        <end position="167"/>
    </location>
</feature>
<reference evidence="4 5" key="1">
    <citation type="submission" date="2016-06" db="EMBL/GenBank/DDBJ databases">
        <title>Genome sequence of halotolerant plant growth promoting strain of Halomonas elongata HEK1 isolated from salterns of Rann of Kutch, Gujarat, India.</title>
        <authorList>
            <person name="Gaba S."/>
            <person name="Singh R.N."/>
            <person name="Abrol S."/>
            <person name="Kaushik R."/>
            <person name="Saxena A.K."/>
        </authorList>
    </citation>
    <scope>NUCLEOTIDE SEQUENCE [LARGE SCALE GENOMIC DNA]</scope>
    <source>
        <strain evidence="4 5">HEK1</strain>
    </source>
</reference>
<comment type="caution">
    <text evidence="4">The sequence shown here is derived from an EMBL/GenBank/DDBJ whole genome shotgun (WGS) entry which is preliminary data.</text>
</comment>
<dbReference type="Pfam" id="PF10881">
    <property type="entry name" value="DUF2726"/>
    <property type="match status" value="1"/>
</dbReference>
<evidence type="ECO:0000256" key="1">
    <source>
        <dbReference type="SAM" id="MobiDB-lite"/>
    </source>
</evidence>
<dbReference type="PATRIC" id="fig|2746.7.peg.4095"/>
<dbReference type="InterPro" id="IPR024402">
    <property type="entry name" value="DUF2726"/>
</dbReference>
<evidence type="ECO:0000313" key="4">
    <source>
        <dbReference type="EMBL" id="OBX34917.1"/>
    </source>
</evidence>
<evidence type="ECO:0000259" key="3">
    <source>
        <dbReference type="Pfam" id="PF10881"/>
    </source>
</evidence>
<proteinExistence type="predicted"/>
<feature type="region of interest" description="Disordered" evidence="1">
    <location>
        <begin position="167"/>
        <end position="187"/>
    </location>
</feature>
<name>A0A1B8NY35_HALEL</name>
<keyword evidence="2" id="KW-1133">Transmembrane helix</keyword>
<feature type="compositionally biased region" description="Polar residues" evidence="1">
    <location>
        <begin position="176"/>
        <end position="187"/>
    </location>
</feature>
<dbReference type="EMBL" id="MAJD01000002">
    <property type="protein sequence ID" value="OBX34917.1"/>
    <property type="molecule type" value="Genomic_DNA"/>
</dbReference>
<sequence>MTDGLGSLVLIGVIAFLGFSLWPLWTGRLRRPRRLPYVRHDSLNSPAEQHFARALQRAVGEQYVLAYKVRLADVMAVKRRRRHPRDQRWWRWFRQISSKHVDVVVCDPAGGHMHLALELDDRSHQRRDRRQRDVFVDRAFAAAGLPLLRIPAQRRYDVARLQQQLAEHLPRLRSPDTATSQSQESPA</sequence>
<organism evidence="4 5">
    <name type="scientific">Halomonas elongata</name>
    <dbReference type="NCBI Taxonomy" id="2746"/>
    <lineage>
        <taxon>Bacteria</taxon>
        <taxon>Pseudomonadati</taxon>
        <taxon>Pseudomonadota</taxon>
        <taxon>Gammaproteobacteria</taxon>
        <taxon>Oceanospirillales</taxon>
        <taxon>Halomonadaceae</taxon>
        <taxon>Halomonas</taxon>
    </lineage>
</organism>